<dbReference type="InterPro" id="IPR053967">
    <property type="entry name" value="LlgE_F_G-like_D1"/>
</dbReference>
<keyword evidence="3" id="KW-0966">Cell projection</keyword>
<dbReference type="PANTHER" id="PTHR30435:SF19">
    <property type="entry name" value="FLAGELLAR BASAL-BODY ROD PROTEIN FLGG"/>
    <property type="match status" value="1"/>
</dbReference>
<dbReference type="OrthoDB" id="8299981at2759"/>
<dbReference type="Proteomes" id="UP000247409">
    <property type="component" value="Unassembled WGS sequence"/>
</dbReference>
<proteinExistence type="predicted"/>
<keyword evidence="3" id="KW-0969">Cilium</keyword>
<evidence type="ECO:0000256" key="1">
    <source>
        <dbReference type="SAM" id="MobiDB-lite"/>
    </source>
</evidence>
<dbReference type="EMBL" id="NBIV01000007">
    <property type="protein sequence ID" value="PXF49210.1"/>
    <property type="molecule type" value="Genomic_DNA"/>
</dbReference>
<accession>A0A2V3J798</accession>
<reference evidence="3 4" key="1">
    <citation type="journal article" date="2018" name="Mol. Biol. Evol.">
        <title>Analysis of the draft genome of the red seaweed Gracilariopsis chorda provides insights into genome size evolution in Rhodophyta.</title>
        <authorList>
            <person name="Lee J."/>
            <person name="Yang E.C."/>
            <person name="Graf L."/>
            <person name="Yang J.H."/>
            <person name="Qiu H."/>
            <person name="Zel Zion U."/>
            <person name="Chan C.X."/>
            <person name="Stephens T.G."/>
            <person name="Weber A.P.M."/>
            <person name="Boo G.H."/>
            <person name="Boo S.M."/>
            <person name="Kim K.M."/>
            <person name="Shin Y."/>
            <person name="Jung M."/>
            <person name="Lee S.J."/>
            <person name="Yim H.S."/>
            <person name="Lee J.H."/>
            <person name="Bhattacharya D."/>
            <person name="Yoon H.S."/>
        </authorList>
    </citation>
    <scope>NUCLEOTIDE SEQUENCE [LARGE SCALE GENOMIC DNA]</scope>
    <source>
        <strain evidence="3 4">SKKU-2015</strain>
        <tissue evidence="3">Whole body</tissue>
    </source>
</reference>
<feature type="domain" description="Flagellar hook protein FlgE/F/G-like D1" evidence="2">
    <location>
        <begin position="28"/>
        <end position="91"/>
    </location>
</feature>
<feature type="compositionally biased region" description="Polar residues" evidence="1">
    <location>
        <begin position="128"/>
        <end position="137"/>
    </location>
</feature>
<dbReference type="AlphaFoldDB" id="A0A2V3J798"/>
<dbReference type="SUPFAM" id="SSF117143">
    <property type="entry name" value="Flagellar hook protein flgE"/>
    <property type="match status" value="1"/>
</dbReference>
<protein>
    <submittedName>
        <fullName evidence="3">Flagellar basal-body rod protein FlgG</fullName>
    </submittedName>
</protein>
<comment type="caution">
    <text evidence="3">The sequence shown here is derived from an EMBL/GenBank/DDBJ whole genome shotgun (WGS) entry which is preliminary data.</text>
</comment>
<gene>
    <name evidence="3" type="ORF">BWQ96_00999</name>
</gene>
<evidence type="ECO:0000313" key="3">
    <source>
        <dbReference type="EMBL" id="PXF49210.1"/>
    </source>
</evidence>
<evidence type="ECO:0000259" key="2">
    <source>
        <dbReference type="Pfam" id="PF22692"/>
    </source>
</evidence>
<dbReference type="InterPro" id="IPR037925">
    <property type="entry name" value="FlgE/F/G-like"/>
</dbReference>
<sequence>MEGIHGIIGLPSGLTPSQPTNTSNLELAISGGGFFQLQGPSGSRLYTRNGSFSINSQGVVVSSSGYELYPLISMPLNRQSVSVGADGEVSVTVENSSGTMRVGNIQLATFVSPGDLEEVGGNVYRATNTSGSAETGTPGTGRFGNIIQTSSSDTKTSDVEGLVGDIVAQREEWSSTIVQKP</sequence>
<name>A0A2V3J798_9FLOR</name>
<dbReference type="PANTHER" id="PTHR30435">
    <property type="entry name" value="FLAGELLAR PROTEIN"/>
    <property type="match status" value="1"/>
</dbReference>
<dbReference type="Pfam" id="PF22692">
    <property type="entry name" value="LlgE_F_G_D1"/>
    <property type="match status" value="1"/>
</dbReference>
<keyword evidence="4" id="KW-1185">Reference proteome</keyword>
<keyword evidence="3" id="KW-0282">Flagellum</keyword>
<feature type="region of interest" description="Disordered" evidence="1">
    <location>
        <begin position="128"/>
        <end position="157"/>
    </location>
</feature>
<evidence type="ECO:0000313" key="4">
    <source>
        <dbReference type="Proteomes" id="UP000247409"/>
    </source>
</evidence>
<organism evidence="3 4">
    <name type="scientific">Gracilariopsis chorda</name>
    <dbReference type="NCBI Taxonomy" id="448386"/>
    <lineage>
        <taxon>Eukaryota</taxon>
        <taxon>Rhodophyta</taxon>
        <taxon>Florideophyceae</taxon>
        <taxon>Rhodymeniophycidae</taxon>
        <taxon>Gracilariales</taxon>
        <taxon>Gracilariaceae</taxon>
        <taxon>Gracilariopsis</taxon>
    </lineage>
</organism>